<dbReference type="GO" id="GO:0003677">
    <property type="term" value="F:DNA binding"/>
    <property type="evidence" value="ECO:0007669"/>
    <property type="project" value="InterPro"/>
</dbReference>
<dbReference type="RefSeq" id="WP_054968952.1">
    <property type="nucleotide sequence ID" value="NZ_LJCO01000042.1"/>
</dbReference>
<proteinExistence type="predicted"/>
<gene>
    <name evidence="3" type="ORF">AN477_09680</name>
</gene>
<feature type="domain" description="Tyr recombinase" evidence="2">
    <location>
        <begin position="1"/>
        <end position="186"/>
    </location>
</feature>
<dbReference type="InterPro" id="IPR013762">
    <property type="entry name" value="Integrase-like_cat_sf"/>
</dbReference>
<dbReference type="InterPro" id="IPR011010">
    <property type="entry name" value="DNA_brk_join_enz"/>
</dbReference>
<dbReference type="InterPro" id="IPR050090">
    <property type="entry name" value="Tyrosine_recombinase_XerCD"/>
</dbReference>
<dbReference type="PATRIC" id="fig|471514.4.peg.513"/>
<dbReference type="STRING" id="471514.AN477_09680"/>
<dbReference type="Gene3D" id="1.10.443.10">
    <property type="entry name" value="Intergrase catalytic core"/>
    <property type="match status" value="1"/>
</dbReference>
<evidence type="ECO:0000259" key="2">
    <source>
        <dbReference type="PROSITE" id="PS51898"/>
    </source>
</evidence>
<dbReference type="InterPro" id="IPR002104">
    <property type="entry name" value="Integrase_catalytic"/>
</dbReference>
<dbReference type="Proteomes" id="UP000050482">
    <property type="component" value="Unassembled WGS sequence"/>
</dbReference>
<name>A0A0P9EXW7_9BACL</name>
<dbReference type="OrthoDB" id="9788852at2"/>
<protein>
    <recommendedName>
        <fullName evidence="2">Tyr recombinase domain-containing protein</fullName>
    </recommendedName>
</protein>
<dbReference type="PROSITE" id="PS51898">
    <property type="entry name" value="TYR_RECOMBINASE"/>
    <property type="match status" value="1"/>
</dbReference>
<accession>A0A0P9EXW7</accession>
<sequence length="190" mass="21638">MEPVRLIREREDIEAIKQVLKHNNLRGYCLFVLGINSGLRISNLLSLTFQDVADECGIVWDRVQLRERKTGKTKDFPLCENAKLAVTEYLAVHPHLRPSSILFHSQRKGNRPMTSGYIGTILKGAAKEAGVDMHIATHTLRKTFGYQAYKSGVDITRIQRLLNHTTPYNTVSYIGITQEELDNIYLNLEL</sequence>
<organism evidence="3 4">
    <name type="scientific">Alicyclobacillus ferrooxydans</name>
    <dbReference type="NCBI Taxonomy" id="471514"/>
    <lineage>
        <taxon>Bacteria</taxon>
        <taxon>Bacillati</taxon>
        <taxon>Bacillota</taxon>
        <taxon>Bacilli</taxon>
        <taxon>Bacillales</taxon>
        <taxon>Alicyclobacillaceae</taxon>
        <taxon>Alicyclobacillus</taxon>
    </lineage>
</organism>
<reference evidence="3 4" key="1">
    <citation type="submission" date="2015-09" db="EMBL/GenBank/DDBJ databases">
        <title>Draft genome sequence of Alicyclobacillus ferrooxydans DSM 22381.</title>
        <authorList>
            <person name="Hemp J."/>
        </authorList>
    </citation>
    <scope>NUCLEOTIDE SEQUENCE [LARGE SCALE GENOMIC DNA]</scope>
    <source>
        <strain evidence="3 4">TC-34</strain>
    </source>
</reference>
<dbReference type="AlphaFoldDB" id="A0A0P9EXW7"/>
<evidence type="ECO:0000256" key="1">
    <source>
        <dbReference type="ARBA" id="ARBA00023172"/>
    </source>
</evidence>
<dbReference type="Pfam" id="PF00589">
    <property type="entry name" value="Phage_integrase"/>
    <property type="match status" value="1"/>
</dbReference>
<dbReference type="EMBL" id="LJCO01000042">
    <property type="protein sequence ID" value="KPV43976.1"/>
    <property type="molecule type" value="Genomic_DNA"/>
</dbReference>
<dbReference type="PANTHER" id="PTHR30349:SF82">
    <property type="entry name" value="INTEGRASE_RECOMBINASE YOEC-RELATED"/>
    <property type="match status" value="1"/>
</dbReference>
<dbReference type="PANTHER" id="PTHR30349">
    <property type="entry name" value="PHAGE INTEGRASE-RELATED"/>
    <property type="match status" value="1"/>
</dbReference>
<evidence type="ECO:0000313" key="3">
    <source>
        <dbReference type="EMBL" id="KPV43976.1"/>
    </source>
</evidence>
<keyword evidence="4" id="KW-1185">Reference proteome</keyword>
<comment type="caution">
    <text evidence="3">The sequence shown here is derived from an EMBL/GenBank/DDBJ whole genome shotgun (WGS) entry which is preliminary data.</text>
</comment>
<dbReference type="GO" id="GO:0006310">
    <property type="term" value="P:DNA recombination"/>
    <property type="evidence" value="ECO:0007669"/>
    <property type="project" value="UniProtKB-KW"/>
</dbReference>
<dbReference type="SUPFAM" id="SSF56349">
    <property type="entry name" value="DNA breaking-rejoining enzymes"/>
    <property type="match status" value="1"/>
</dbReference>
<keyword evidence="1" id="KW-0233">DNA recombination</keyword>
<dbReference type="GO" id="GO:0015074">
    <property type="term" value="P:DNA integration"/>
    <property type="evidence" value="ECO:0007669"/>
    <property type="project" value="InterPro"/>
</dbReference>
<evidence type="ECO:0000313" key="4">
    <source>
        <dbReference type="Proteomes" id="UP000050482"/>
    </source>
</evidence>